<gene>
    <name evidence="1" type="primary">Dsec\GM22289</name>
    <name evidence="1" type="ORF">Dsec_GM22289</name>
</gene>
<keyword evidence="2" id="KW-1185">Reference proteome</keyword>
<evidence type="ECO:0000313" key="1">
    <source>
        <dbReference type="EMBL" id="EDW44215.1"/>
    </source>
</evidence>
<dbReference type="EMBL" id="CH480826">
    <property type="protein sequence ID" value="EDW44215.1"/>
    <property type="molecule type" value="Genomic_DNA"/>
</dbReference>
<organism evidence="2">
    <name type="scientific">Drosophila sechellia</name>
    <name type="common">Fruit fly</name>
    <dbReference type="NCBI Taxonomy" id="7238"/>
    <lineage>
        <taxon>Eukaryota</taxon>
        <taxon>Metazoa</taxon>
        <taxon>Ecdysozoa</taxon>
        <taxon>Arthropoda</taxon>
        <taxon>Hexapoda</taxon>
        <taxon>Insecta</taxon>
        <taxon>Pterygota</taxon>
        <taxon>Neoptera</taxon>
        <taxon>Endopterygota</taxon>
        <taxon>Diptera</taxon>
        <taxon>Brachycera</taxon>
        <taxon>Muscomorpha</taxon>
        <taxon>Ephydroidea</taxon>
        <taxon>Drosophilidae</taxon>
        <taxon>Drosophila</taxon>
        <taxon>Sophophora</taxon>
    </lineage>
</organism>
<dbReference type="Proteomes" id="UP000001292">
    <property type="component" value="Unassembled WGS sequence"/>
</dbReference>
<evidence type="ECO:0000313" key="2">
    <source>
        <dbReference type="Proteomes" id="UP000001292"/>
    </source>
</evidence>
<proteinExistence type="predicted"/>
<name>B4IAA2_DROSE</name>
<dbReference type="AlphaFoldDB" id="B4IAA2"/>
<dbReference type="HOGENOM" id="CLU_2657121_0_0_1"/>
<protein>
    <submittedName>
        <fullName evidence="1">GM22289</fullName>
    </submittedName>
</protein>
<sequence>MAKVPVPAPCEPTSCSTASYKMCQSRAWVKMAKTATQMAKTARGDGVWTVLTRLAAHELHMNGKNSWLQAPGYWMP</sequence>
<accession>B4IAA2</accession>
<reference evidence="1 2" key="1">
    <citation type="journal article" date="2007" name="Nature">
        <title>Evolution of genes and genomes on the Drosophila phylogeny.</title>
        <authorList>
            <consortium name="Drosophila 12 Genomes Consortium"/>
            <person name="Clark A.G."/>
            <person name="Eisen M.B."/>
            <person name="Smith D.R."/>
            <person name="Bergman C.M."/>
            <person name="Oliver B."/>
            <person name="Markow T.A."/>
            <person name="Kaufman T.C."/>
            <person name="Kellis M."/>
            <person name="Gelbart W."/>
            <person name="Iyer V.N."/>
            <person name="Pollard D.A."/>
            <person name="Sackton T.B."/>
            <person name="Larracuente A.M."/>
            <person name="Singh N.D."/>
            <person name="Abad J.P."/>
            <person name="Abt D.N."/>
            <person name="Adryan B."/>
            <person name="Aguade M."/>
            <person name="Akashi H."/>
            <person name="Anderson W.W."/>
            <person name="Aquadro C.F."/>
            <person name="Ardell D.H."/>
            <person name="Arguello R."/>
            <person name="Artieri C.G."/>
            <person name="Barbash D.A."/>
            <person name="Barker D."/>
            <person name="Barsanti P."/>
            <person name="Batterham P."/>
            <person name="Batzoglou S."/>
            <person name="Begun D."/>
            <person name="Bhutkar A."/>
            <person name="Blanco E."/>
            <person name="Bosak S.A."/>
            <person name="Bradley R.K."/>
            <person name="Brand A.D."/>
            <person name="Brent M.R."/>
            <person name="Brooks A.N."/>
            <person name="Brown R.H."/>
            <person name="Butlin R.K."/>
            <person name="Caggese C."/>
            <person name="Calvi B.R."/>
            <person name="Bernardo de Carvalho A."/>
            <person name="Caspi A."/>
            <person name="Castrezana S."/>
            <person name="Celniker S.E."/>
            <person name="Chang J.L."/>
            <person name="Chapple C."/>
            <person name="Chatterji S."/>
            <person name="Chinwalla A."/>
            <person name="Civetta A."/>
            <person name="Clifton S.W."/>
            <person name="Comeron J.M."/>
            <person name="Costello J.C."/>
            <person name="Coyne J.A."/>
            <person name="Daub J."/>
            <person name="David R.G."/>
            <person name="Delcher A.L."/>
            <person name="Delehaunty K."/>
            <person name="Do C.B."/>
            <person name="Ebling H."/>
            <person name="Edwards K."/>
            <person name="Eickbush T."/>
            <person name="Evans J.D."/>
            <person name="Filipski A."/>
            <person name="Findeiss S."/>
            <person name="Freyhult E."/>
            <person name="Fulton L."/>
            <person name="Fulton R."/>
            <person name="Garcia A.C."/>
            <person name="Gardiner A."/>
            <person name="Garfield D.A."/>
            <person name="Garvin B.E."/>
            <person name="Gibson G."/>
            <person name="Gilbert D."/>
            <person name="Gnerre S."/>
            <person name="Godfrey J."/>
            <person name="Good R."/>
            <person name="Gotea V."/>
            <person name="Gravely B."/>
            <person name="Greenberg A.J."/>
            <person name="Griffiths-Jones S."/>
            <person name="Gross S."/>
            <person name="Guigo R."/>
            <person name="Gustafson E.A."/>
            <person name="Haerty W."/>
            <person name="Hahn M.W."/>
            <person name="Halligan D.L."/>
            <person name="Halpern A.L."/>
            <person name="Halter G.M."/>
            <person name="Han M.V."/>
            <person name="Heger A."/>
            <person name="Hillier L."/>
            <person name="Hinrichs A.S."/>
            <person name="Holmes I."/>
            <person name="Hoskins R.A."/>
            <person name="Hubisz M.J."/>
            <person name="Hultmark D."/>
            <person name="Huntley M.A."/>
            <person name="Jaffe D.B."/>
            <person name="Jagadeeshan S."/>
            <person name="Jeck W.R."/>
            <person name="Johnson J."/>
            <person name="Jones C.D."/>
            <person name="Jordan W.C."/>
            <person name="Karpen G.H."/>
            <person name="Kataoka E."/>
            <person name="Keightley P.D."/>
            <person name="Kheradpour P."/>
            <person name="Kirkness E.F."/>
            <person name="Koerich L.B."/>
            <person name="Kristiansen K."/>
            <person name="Kudrna D."/>
            <person name="Kulathinal R.J."/>
            <person name="Kumar S."/>
            <person name="Kwok R."/>
            <person name="Lander E."/>
            <person name="Langley C.H."/>
            <person name="Lapoint R."/>
            <person name="Lazzaro B.P."/>
            <person name="Lee S.J."/>
            <person name="Levesque L."/>
            <person name="Li R."/>
            <person name="Lin C.F."/>
            <person name="Lin M.F."/>
            <person name="Lindblad-Toh K."/>
            <person name="Llopart A."/>
            <person name="Long M."/>
            <person name="Low L."/>
            <person name="Lozovsky E."/>
            <person name="Lu J."/>
            <person name="Luo M."/>
            <person name="Machado C.A."/>
            <person name="Makalowski W."/>
            <person name="Marzo M."/>
            <person name="Matsuda M."/>
            <person name="Matzkin L."/>
            <person name="McAllister B."/>
            <person name="McBride C.S."/>
            <person name="McKernan B."/>
            <person name="McKernan K."/>
            <person name="Mendez-Lago M."/>
            <person name="Minx P."/>
            <person name="Mollenhauer M.U."/>
            <person name="Montooth K."/>
            <person name="Mount S.M."/>
            <person name="Mu X."/>
            <person name="Myers E."/>
            <person name="Negre B."/>
            <person name="Newfeld S."/>
            <person name="Nielsen R."/>
            <person name="Noor M.A."/>
            <person name="O'Grady P."/>
            <person name="Pachter L."/>
            <person name="Papaceit M."/>
            <person name="Parisi M.J."/>
            <person name="Parisi M."/>
            <person name="Parts L."/>
            <person name="Pedersen J.S."/>
            <person name="Pesole G."/>
            <person name="Phillippy A.M."/>
            <person name="Ponting C.P."/>
            <person name="Pop M."/>
            <person name="Porcelli D."/>
            <person name="Powell J.R."/>
            <person name="Prohaska S."/>
            <person name="Pruitt K."/>
            <person name="Puig M."/>
            <person name="Quesneville H."/>
            <person name="Ram K.R."/>
            <person name="Rand D."/>
            <person name="Rasmussen M.D."/>
            <person name="Reed L.K."/>
            <person name="Reenan R."/>
            <person name="Reily A."/>
            <person name="Remington K.A."/>
            <person name="Rieger T.T."/>
            <person name="Ritchie M.G."/>
            <person name="Robin C."/>
            <person name="Rogers Y.H."/>
            <person name="Rohde C."/>
            <person name="Rozas J."/>
            <person name="Rubenfield M.J."/>
            <person name="Ruiz A."/>
            <person name="Russo S."/>
            <person name="Salzberg S.L."/>
            <person name="Sanchez-Gracia A."/>
            <person name="Saranga D.J."/>
            <person name="Sato H."/>
            <person name="Schaeffer S.W."/>
            <person name="Schatz M.C."/>
            <person name="Schlenke T."/>
            <person name="Schwartz R."/>
            <person name="Segarra C."/>
            <person name="Singh R.S."/>
            <person name="Sirot L."/>
            <person name="Sirota M."/>
            <person name="Sisneros N.B."/>
            <person name="Smith C.D."/>
            <person name="Smith T.F."/>
            <person name="Spieth J."/>
            <person name="Stage D.E."/>
            <person name="Stark A."/>
            <person name="Stephan W."/>
            <person name="Strausberg R.L."/>
            <person name="Strempel S."/>
            <person name="Sturgill D."/>
            <person name="Sutton G."/>
            <person name="Sutton G.G."/>
            <person name="Tao W."/>
            <person name="Teichmann S."/>
            <person name="Tobari Y.N."/>
            <person name="Tomimura Y."/>
            <person name="Tsolas J.M."/>
            <person name="Valente V.L."/>
            <person name="Venter E."/>
            <person name="Venter J.C."/>
            <person name="Vicario S."/>
            <person name="Vieira F.G."/>
            <person name="Vilella A.J."/>
            <person name="Villasante A."/>
            <person name="Walenz B."/>
            <person name="Wang J."/>
            <person name="Wasserman M."/>
            <person name="Watts T."/>
            <person name="Wilson D."/>
            <person name="Wilson R.K."/>
            <person name="Wing R.A."/>
            <person name="Wolfner M.F."/>
            <person name="Wong A."/>
            <person name="Wong G.K."/>
            <person name="Wu C.I."/>
            <person name="Wu G."/>
            <person name="Yamamoto D."/>
            <person name="Yang H.P."/>
            <person name="Yang S.P."/>
            <person name="Yorke J.A."/>
            <person name="Yoshida K."/>
            <person name="Zdobnov E."/>
            <person name="Zhang P."/>
            <person name="Zhang Y."/>
            <person name="Zimin A.V."/>
            <person name="Baldwin J."/>
            <person name="Abdouelleil A."/>
            <person name="Abdulkadir J."/>
            <person name="Abebe A."/>
            <person name="Abera B."/>
            <person name="Abreu J."/>
            <person name="Acer S.C."/>
            <person name="Aftuck L."/>
            <person name="Alexander A."/>
            <person name="An P."/>
            <person name="Anderson E."/>
            <person name="Anderson S."/>
            <person name="Arachi H."/>
            <person name="Azer M."/>
            <person name="Bachantsang P."/>
            <person name="Barry A."/>
            <person name="Bayul T."/>
            <person name="Berlin A."/>
            <person name="Bessette D."/>
            <person name="Bloom T."/>
            <person name="Blye J."/>
            <person name="Boguslavskiy L."/>
            <person name="Bonnet C."/>
            <person name="Boukhgalter B."/>
            <person name="Bourzgui I."/>
            <person name="Brown A."/>
            <person name="Cahill P."/>
            <person name="Channer S."/>
            <person name="Cheshatsang Y."/>
            <person name="Chuda L."/>
            <person name="Citroen M."/>
            <person name="Collymore A."/>
            <person name="Cooke P."/>
            <person name="Costello M."/>
            <person name="D'Aco K."/>
            <person name="Daza R."/>
            <person name="De Haan G."/>
            <person name="DeGray S."/>
            <person name="DeMaso C."/>
            <person name="Dhargay N."/>
            <person name="Dooley K."/>
            <person name="Dooley E."/>
            <person name="Doricent M."/>
            <person name="Dorje P."/>
            <person name="Dorjee K."/>
            <person name="Dupes A."/>
            <person name="Elong R."/>
            <person name="Falk J."/>
            <person name="Farina A."/>
            <person name="Faro S."/>
            <person name="Ferguson D."/>
            <person name="Fisher S."/>
            <person name="Foley C.D."/>
            <person name="Franke A."/>
            <person name="Friedrich D."/>
            <person name="Gadbois L."/>
            <person name="Gearin G."/>
            <person name="Gearin C.R."/>
            <person name="Giannoukos G."/>
            <person name="Goode T."/>
            <person name="Graham J."/>
            <person name="Grandbois E."/>
            <person name="Grewal S."/>
            <person name="Gyaltsen K."/>
            <person name="Hafez N."/>
            <person name="Hagos B."/>
            <person name="Hall J."/>
            <person name="Henson C."/>
            <person name="Hollinger A."/>
            <person name="Honan T."/>
            <person name="Huard M.D."/>
            <person name="Hughes L."/>
            <person name="Hurhula B."/>
            <person name="Husby M.E."/>
            <person name="Kamat A."/>
            <person name="Kanga B."/>
            <person name="Kashin S."/>
            <person name="Khazanovich D."/>
            <person name="Kisner P."/>
            <person name="Lance K."/>
            <person name="Lara M."/>
            <person name="Lee W."/>
            <person name="Lennon N."/>
            <person name="Letendre F."/>
            <person name="LeVine R."/>
            <person name="Lipovsky A."/>
            <person name="Liu X."/>
            <person name="Liu J."/>
            <person name="Liu S."/>
            <person name="Lokyitsang T."/>
            <person name="Lokyitsang Y."/>
            <person name="Lubonja R."/>
            <person name="Lui A."/>
            <person name="MacDonald P."/>
            <person name="Magnisalis V."/>
            <person name="Maru K."/>
            <person name="Matthews C."/>
            <person name="McCusker W."/>
            <person name="McDonough S."/>
            <person name="Mehta T."/>
            <person name="Meldrim J."/>
            <person name="Meneus L."/>
            <person name="Mihai O."/>
            <person name="Mihalev A."/>
            <person name="Mihova T."/>
            <person name="Mittelman R."/>
            <person name="Mlenga V."/>
            <person name="Montmayeur A."/>
            <person name="Mulrain L."/>
            <person name="Navidi A."/>
            <person name="Naylor J."/>
            <person name="Negash T."/>
            <person name="Nguyen T."/>
            <person name="Nguyen N."/>
            <person name="Nicol R."/>
            <person name="Norbu C."/>
            <person name="Norbu N."/>
            <person name="Novod N."/>
            <person name="O'Neill B."/>
            <person name="Osman S."/>
            <person name="Markiewicz E."/>
            <person name="Oyono O.L."/>
            <person name="Patti C."/>
            <person name="Phunkhang P."/>
            <person name="Pierre F."/>
            <person name="Priest M."/>
            <person name="Raghuraman S."/>
            <person name="Rege F."/>
            <person name="Reyes R."/>
            <person name="Rise C."/>
            <person name="Rogov P."/>
            <person name="Ross K."/>
            <person name="Ryan E."/>
            <person name="Settipalli S."/>
            <person name="Shea T."/>
            <person name="Sherpa N."/>
            <person name="Shi L."/>
            <person name="Shih D."/>
            <person name="Sparrow T."/>
            <person name="Spaulding J."/>
            <person name="Stalker J."/>
            <person name="Stange-Thomann N."/>
            <person name="Stavropoulos S."/>
            <person name="Stone C."/>
            <person name="Strader C."/>
            <person name="Tesfaye S."/>
            <person name="Thomson T."/>
            <person name="Thoulutsang Y."/>
            <person name="Thoulutsang D."/>
            <person name="Topham K."/>
            <person name="Topping I."/>
            <person name="Tsamla T."/>
            <person name="Vassiliev H."/>
            <person name="Vo A."/>
            <person name="Wangchuk T."/>
            <person name="Wangdi T."/>
            <person name="Weiand M."/>
            <person name="Wilkinson J."/>
            <person name="Wilson A."/>
            <person name="Yadav S."/>
            <person name="Young G."/>
            <person name="Yu Q."/>
            <person name="Zembek L."/>
            <person name="Zhong D."/>
            <person name="Zimmer A."/>
            <person name="Zwirko Z."/>
            <person name="Jaffe D.B."/>
            <person name="Alvarez P."/>
            <person name="Brockman W."/>
            <person name="Butler J."/>
            <person name="Chin C."/>
            <person name="Gnerre S."/>
            <person name="Grabherr M."/>
            <person name="Kleber M."/>
            <person name="Mauceli E."/>
            <person name="MacCallum I."/>
        </authorList>
    </citation>
    <scope>NUCLEOTIDE SEQUENCE [LARGE SCALE GENOMIC DNA]</scope>
    <source>
        <strain evidence="2">Rob3c / Tucson 14021-0248.25</strain>
    </source>
</reference>